<keyword evidence="3" id="KW-0547">Nucleotide-binding</keyword>
<dbReference type="SUPFAM" id="SSF52540">
    <property type="entry name" value="P-loop containing nucleoside triphosphate hydrolases"/>
    <property type="match status" value="1"/>
</dbReference>
<sequence length="608" mass="64257">MLEVRNLAVSYGRHRALEGVSVRVDKGEICVILGANGAGKSTLLKTIAGMVKPDAGADIVINGKAIAGMKPHRIVEEGIALVPEGRGIFGELSVAENLQLGAFATRARKSERETLDLIYRLFPKLAERKRQMARTMSGGEQQMVAIGRALMSKPDILMLDEPSLGLSPILTKELFKSLRQVAATGVGILLVEQNAKQSLAIADRGYLVENGLVTGEGKASDLASDPAVVNAYLGGTGKEGKRTAPARGISIRLPASIPLPIDLSAMRDALSGLAMRASRIQSAFVRSLRRAGAIPSAFVGRYDPKAGTDPWEEAASMPNELIVSRKAGRRPVRVDVNPADLADRASARLARHIRTTRLSSPAPSAFANALTTAPAAEAENHVRQTANHDQTAGRVVSRPEDRPRAEGSQDPAALARRASDRLAEHVAARRKSIPVPSAFAGKTGAEAEPRDEQEVSSRAGEQKSPSDPGGERGNRSGSTNPLELAQRATARLAEQVRARRASRPVPSAFASLAAVRPPEADRDQPRSGRGLIGHNSAGFDVEADAPAAPANPKGAPAIADLVARAAAIHTAHVAAKRRKLTAFVIPARPDNETEDSAPGRPAERTQGD</sequence>
<dbReference type="InterPro" id="IPR003593">
    <property type="entry name" value="AAA+_ATPase"/>
</dbReference>
<protein>
    <recommendedName>
        <fullName evidence="7">ABC transporter domain-containing protein</fullName>
    </recommendedName>
</protein>
<feature type="compositionally biased region" description="Basic and acidic residues" evidence="6">
    <location>
        <begin position="397"/>
        <end position="407"/>
    </location>
</feature>
<keyword evidence="2" id="KW-0813">Transport</keyword>
<evidence type="ECO:0000256" key="1">
    <source>
        <dbReference type="ARBA" id="ARBA00005417"/>
    </source>
</evidence>
<dbReference type="Gene3D" id="3.40.50.300">
    <property type="entry name" value="P-loop containing nucleotide triphosphate hydrolases"/>
    <property type="match status" value="1"/>
</dbReference>
<dbReference type="CDD" id="cd03224">
    <property type="entry name" value="ABC_TM1139_LivF_branched"/>
    <property type="match status" value="1"/>
</dbReference>
<dbReference type="InterPro" id="IPR027417">
    <property type="entry name" value="P-loop_NTPase"/>
</dbReference>
<dbReference type="EMBL" id="CP018171">
    <property type="protein sequence ID" value="APH71274.1"/>
    <property type="molecule type" value="Genomic_DNA"/>
</dbReference>
<keyword evidence="4" id="KW-0067">ATP-binding</keyword>
<dbReference type="OrthoDB" id="9806149at2"/>
<accession>A0A1L3SPE7</accession>
<dbReference type="Pfam" id="PF00005">
    <property type="entry name" value="ABC_tran"/>
    <property type="match status" value="1"/>
</dbReference>
<dbReference type="GO" id="GO:0016887">
    <property type="term" value="F:ATP hydrolysis activity"/>
    <property type="evidence" value="ECO:0007669"/>
    <property type="project" value="InterPro"/>
</dbReference>
<dbReference type="KEGG" id="meso:BSQ44_07710"/>
<feature type="domain" description="ABC transporter" evidence="7">
    <location>
        <begin position="2"/>
        <end position="235"/>
    </location>
</feature>
<evidence type="ECO:0000256" key="6">
    <source>
        <dbReference type="SAM" id="MobiDB-lite"/>
    </source>
</evidence>
<keyword evidence="5" id="KW-0029">Amino-acid transport</keyword>
<dbReference type="Proteomes" id="UP000182840">
    <property type="component" value="Chromosome"/>
</dbReference>
<dbReference type="InterPro" id="IPR052156">
    <property type="entry name" value="BCAA_Transport_ATP-bd_LivF"/>
</dbReference>
<dbReference type="STRING" id="1670800.BSQ44_07710"/>
<gene>
    <name evidence="8" type="ORF">BSQ44_07710</name>
</gene>
<evidence type="ECO:0000313" key="8">
    <source>
        <dbReference type="EMBL" id="APH71274.1"/>
    </source>
</evidence>
<comment type="similarity">
    <text evidence="1">Belongs to the ABC transporter superfamily.</text>
</comment>
<dbReference type="GO" id="GO:0015807">
    <property type="term" value="P:L-amino acid transport"/>
    <property type="evidence" value="ECO:0007669"/>
    <property type="project" value="TreeGrafter"/>
</dbReference>
<dbReference type="PROSITE" id="PS50893">
    <property type="entry name" value="ABC_TRANSPORTER_2"/>
    <property type="match status" value="1"/>
</dbReference>
<dbReference type="PROSITE" id="PS00211">
    <property type="entry name" value="ABC_TRANSPORTER_1"/>
    <property type="match status" value="1"/>
</dbReference>
<evidence type="ECO:0000256" key="2">
    <source>
        <dbReference type="ARBA" id="ARBA00022448"/>
    </source>
</evidence>
<reference evidence="9" key="1">
    <citation type="submission" date="2016-11" db="EMBL/GenBank/DDBJ databases">
        <title>Mesorhizobium oceanicum sp. nov., isolated from deep seawater in South China Sea.</title>
        <authorList>
            <person name="Fu G.-Y."/>
        </authorList>
    </citation>
    <scope>NUCLEOTIDE SEQUENCE [LARGE SCALE GENOMIC DNA]</scope>
    <source>
        <strain evidence="9">B7</strain>
    </source>
</reference>
<evidence type="ECO:0000256" key="4">
    <source>
        <dbReference type="ARBA" id="ARBA00022840"/>
    </source>
</evidence>
<dbReference type="AlphaFoldDB" id="A0A1L3SPE7"/>
<feature type="region of interest" description="Disordered" evidence="6">
    <location>
        <begin position="381"/>
        <end position="530"/>
    </location>
</feature>
<evidence type="ECO:0000313" key="9">
    <source>
        <dbReference type="Proteomes" id="UP000182840"/>
    </source>
</evidence>
<evidence type="ECO:0000259" key="7">
    <source>
        <dbReference type="PROSITE" id="PS50893"/>
    </source>
</evidence>
<dbReference type="GO" id="GO:0005524">
    <property type="term" value="F:ATP binding"/>
    <property type="evidence" value="ECO:0007669"/>
    <property type="project" value="UniProtKB-KW"/>
</dbReference>
<dbReference type="PANTHER" id="PTHR43820">
    <property type="entry name" value="HIGH-AFFINITY BRANCHED-CHAIN AMINO ACID TRANSPORT ATP-BINDING PROTEIN LIVF"/>
    <property type="match status" value="1"/>
</dbReference>
<dbReference type="RefSeq" id="WP_072602745.1">
    <property type="nucleotide sequence ID" value="NZ_CP018171.1"/>
</dbReference>
<organism evidence="8 9">
    <name type="scientific">Aquibium oceanicum</name>
    <dbReference type="NCBI Taxonomy" id="1670800"/>
    <lineage>
        <taxon>Bacteria</taxon>
        <taxon>Pseudomonadati</taxon>
        <taxon>Pseudomonadota</taxon>
        <taxon>Alphaproteobacteria</taxon>
        <taxon>Hyphomicrobiales</taxon>
        <taxon>Phyllobacteriaceae</taxon>
        <taxon>Aquibium</taxon>
    </lineage>
</organism>
<evidence type="ECO:0000256" key="3">
    <source>
        <dbReference type="ARBA" id="ARBA00022741"/>
    </source>
</evidence>
<feature type="region of interest" description="Disordered" evidence="6">
    <location>
        <begin position="585"/>
        <end position="608"/>
    </location>
</feature>
<dbReference type="GO" id="GO:0015658">
    <property type="term" value="F:branched-chain amino acid transmembrane transporter activity"/>
    <property type="evidence" value="ECO:0007669"/>
    <property type="project" value="TreeGrafter"/>
</dbReference>
<dbReference type="InterPro" id="IPR017871">
    <property type="entry name" value="ABC_transporter-like_CS"/>
</dbReference>
<name>A0A1L3SPE7_9HYPH</name>
<dbReference type="InterPro" id="IPR003439">
    <property type="entry name" value="ABC_transporter-like_ATP-bd"/>
</dbReference>
<proteinExistence type="inferred from homology"/>
<dbReference type="PANTHER" id="PTHR43820:SF4">
    <property type="entry name" value="HIGH-AFFINITY BRANCHED-CHAIN AMINO ACID TRANSPORT ATP-BINDING PROTEIN LIVF"/>
    <property type="match status" value="1"/>
</dbReference>
<feature type="compositionally biased region" description="Basic and acidic residues" evidence="6">
    <location>
        <begin position="417"/>
        <end position="427"/>
    </location>
</feature>
<feature type="compositionally biased region" description="Basic and acidic residues" evidence="6">
    <location>
        <begin position="445"/>
        <end position="455"/>
    </location>
</feature>
<keyword evidence="9" id="KW-1185">Reference proteome</keyword>
<evidence type="ECO:0000256" key="5">
    <source>
        <dbReference type="ARBA" id="ARBA00022970"/>
    </source>
</evidence>
<dbReference type="SMART" id="SM00382">
    <property type="entry name" value="AAA"/>
    <property type="match status" value="1"/>
</dbReference>